<organism evidence="1 2">
    <name type="scientific">Wolfiporia cocos (strain MD-104)</name>
    <name type="common">Brown rot fungus</name>
    <dbReference type="NCBI Taxonomy" id="742152"/>
    <lineage>
        <taxon>Eukaryota</taxon>
        <taxon>Fungi</taxon>
        <taxon>Dikarya</taxon>
        <taxon>Basidiomycota</taxon>
        <taxon>Agaricomycotina</taxon>
        <taxon>Agaricomycetes</taxon>
        <taxon>Polyporales</taxon>
        <taxon>Phaeolaceae</taxon>
        <taxon>Wolfiporia</taxon>
    </lineage>
</organism>
<evidence type="ECO:0000313" key="2">
    <source>
        <dbReference type="Proteomes" id="UP000218811"/>
    </source>
</evidence>
<gene>
    <name evidence="1" type="ORF">WOLCODRAFT_142340</name>
</gene>
<keyword evidence="2" id="KW-1185">Reference proteome</keyword>
<name>A0A2H3JDT4_WOLCO</name>
<dbReference type="EMBL" id="KB467942">
    <property type="protein sequence ID" value="PCH37973.1"/>
    <property type="molecule type" value="Genomic_DNA"/>
</dbReference>
<dbReference type="SUPFAM" id="SSF52266">
    <property type="entry name" value="SGNH hydrolase"/>
    <property type="match status" value="1"/>
</dbReference>
<dbReference type="OrthoDB" id="1600564at2759"/>
<dbReference type="AlphaFoldDB" id="A0A2H3JDT4"/>
<protein>
    <submittedName>
        <fullName evidence="1">Carbohydrate esterase family 16 protein</fullName>
    </submittedName>
</protein>
<evidence type="ECO:0000313" key="1">
    <source>
        <dbReference type="EMBL" id="PCH37973.1"/>
    </source>
</evidence>
<reference evidence="1 2" key="1">
    <citation type="journal article" date="2012" name="Science">
        <title>The Paleozoic origin of enzymatic lignin decomposition reconstructed from 31 fungal genomes.</title>
        <authorList>
            <person name="Floudas D."/>
            <person name="Binder M."/>
            <person name="Riley R."/>
            <person name="Barry K."/>
            <person name="Blanchette R.A."/>
            <person name="Henrissat B."/>
            <person name="Martinez A.T."/>
            <person name="Otillar R."/>
            <person name="Spatafora J.W."/>
            <person name="Yadav J.S."/>
            <person name="Aerts A."/>
            <person name="Benoit I."/>
            <person name="Boyd A."/>
            <person name="Carlson A."/>
            <person name="Copeland A."/>
            <person name="Coutinho P.M."/>
            <person name="de Vries R.P."/>
            <person name="Ferreira P."/>
            <person name="Findley K."/>
            <person name="Foster B."/>
            <person name="Gaskell J."/>
            <person name="Glotzer D."/>
            <person name="Gorecki P."/>
            <person name="Heitman J."/>
            <person name="Hesse C."/>
            <person name="Hori C."/>
            <person name="Igarashi K."/>
            <person name="Jurgens J.A."/>
            <person name="Kallen N."/>
            <person name="Kersten P."/>
            <person name="Kohler A."/>
            <person name="Kuees U."/>
            <person name="Kumar T.K.A."/>
            <person name="Kuo A."/>
            <person name="LaButti K."/>
            <person name="Larrondo L.F."/>
            <person name="Lindquist E."/>
            <person name="Ling A."/>
            <person name="Lombard V."/>
            <person name="Lucas S."/>
            <person name="Lundell T."/>
            <person name="Martin R."/>
            <person name="McLaughlin D.J."/>
            <person name="Morgenstern I."/>
            <person name="Morin E."/>
            <person name="Murat C."/>
            <person name="Nagy L.G."/>
            <person name="Nolan M."/>
            <person name="Ohm R.A."/>
            <person name="Patyshakuliyeva A."/>
            <person name="Rokas A."/>
            <person name="Ruiz-Duenas F.J."/>
            <person name="Sabat G."/>
            <person name="Salamov A."/>
            <person name="Samejima M."/>
            <person name="Schmutz J."/>
            <person name="Slot J.C."/>
            <person name="St John F."/>
            <person name="Stenlid J."/>
            <person name="Sun H."/>
            <person name="Sun S."/>
            <person name="Syed K."/>
            <person name="Tsang A."/>
            <person name="Wiebenga A."/>
            <person name="Young D."/>
            <person name="Pisabarro A."/>
            <person name="Eastwood D.C."/>
            <person name="Martin F."/>
            <person name="Cullen D."/>
            <person name="Grigoriev I.V."/>
            <person name="Hibbett D.S."/>
        </authorList>
    </citation>
    <scope>NUCLEOTIDE SEQUENCE [LARGE SCALE GENOMIC DNA]</scope>
    <source>
        <strain evidence="1 2">MD-104</strain>
    </source>
</reference>
<sequence>MSLTSSPTGLVIRSRKHVPTPLHVYDYAGRGDNVSGLRQQDQQEFLPHPNPGGRAGLSMMGFAWIGFNEMPLLIAQRSSFVNAETYVAELFKTQDELHNARGCNILLINLYPVTDHRRVIKAMDSPTAFDFETEDVRKTGSGMWIDRLHSTSKMHDLVARDLAQFLQDVTLQSAATAATAELSHAGPAATAGIIHFL</sequence>
<accession>A0A2H3JDT4</accession>
<dbReference type="Proteomes" id="UP000218811">
    <property type="component" value="Unassembled WGS sequence"/>
</dbReference>
<dbReference type="STRING" id="742152.A0A2H3JDT4"/>
<proteinExistence type="predicted"/>